<keyword evidence="1" id="KW-0812">Transmembrane</keyword>
<evidence type="ECO:0000313" key="3">
    <source>
        <dbReference type="Proteomes" id="UP000590524"/>
    </source>
</evidence>
<feature type="transmembrane region" description="Helical" evidence="1">
    <location>
        <begin position="21"/>
        <end position="44"/>
    </location>
</feature>
<keyword evidence="1" id="KW-1133">Transmembrane helix</keyword>
<organism evidence="2 3">
    <name type="scientific">Sphingobium scionense</name>
    <dbReference type="NCBI Taxonomy" id="1404341"/>
    <lineage>
        <taxon>Bacteria</taxon>
        <taxon>Pseudomonadati</taxon>
        <taxon>Pseudomonadota</taxon>
        <taxon>Alphaproteobacteria</taxon>
        <taxon>Sphingomonadales</taxon>
        <taxon>Sphingomonadaceae</taxon>
        <taxon>Sphingobium</taxon>
    </lineage>
</organism>
<evidence type="ECO:0008006" key="4">
    <source>
        <dbReference type="Google" id="ProtNLM"/>
    </source>
</evidence>
<feature type="transmembrane region" description="Helical" evidence="1">
    <location>
        <begin position="70"/>
        <end position="91"/>
    </location>
</feature>
<gene>
    <name evidence="2" type="ORF">GGQ90_000656</name>
</gene>
<dbReference type="AlphaFoldDB" id="A0A7W6LME4"/>
<name>A0A7W6LME4_9SPHN</name>
<accession>A0A7W6LME4</accession>
<keyword evidence="1" id="KW-0472">Membrane</keyword>
<proteinExistence type="predicted"/>
<feature type="transmembrane region" description="Helical" evidence="1">
    <location>
        <begin position="129"/>
        <end position="147"/>
    </location>
</feature>
<dbReference type="Proteomes" id="UP000590524">
    <property type="component" value="Unassembled WGS sequence"/>
</dbReference>
<keyword evidence="3" id="KW-1185">Reference proteome</keyword>
<evidence type="ECO:0000256" key="1">
    <source>
        <dbReference type="SAM" id="Phobius"/>
    </source>
</evidence>
<dbReference type="EMBL" id="JACIEU010000002">
    <property type="protein sequence ID" value="MBB4146901.1"/>
    <property type="molecule type" value="Genomic_DNA"/>
</dbReference>
<feature type="transmembrane region" description="Helical" evidence="1">
    <location>
        <begin position="98"/>
        <end position="117"/>
    </location>
</feature>
<comment type="caution">
    <text evidence="2">The sequence shown here is derived from an EMBL/GenBank/DDBJ whole genome shotgun (WGS) entry which is preliminary data.</text>
</comment>
<reference evidence="2 3" key="1">
    <citation type="submission" date="2020-08" db="EMBL/GenBank/DDBJ databases">
        <title>Genomic Encyclopedia of Type Strains, Phase IV (KMG-IV): sequencing the most valuable type-strain genomes for metagenomic binning, comparative biology and taxonomic classification.</title>
        <authorList>
            <person name="Goeker M."/>
        </authorList>
    </citation>
    <scope>NUCLEOTIDE SEQUENCE [LARGE SCALE GENOMIC DNA]</scope>
    <source>
        <strain evidence="2 3">DSM 19371</strain>
    </source>
</reference>
<sequence length="157" mass="16711">MMTQAAPGKQARTRRGSIMRAPASFVIIAVILLLWNLMGVAAFVMQYGADLGELAKTDPDTARAFAQMPGWAWVVYAVAVGAGTLGAIALLMRRRVAVPLFLLSLLAVIVQFGYTFLGTDLLAVKGAGSAIFPAVIFLIGIGQWLYARSQAAKGLLR</sequence>
<evidence type="ECO:0000313" key="2">
    <source>
        <dbReference type="EMBL" id="MBB4146901.1"/>
    </source>
</evidence>
<protein>
    <recommendedName>
        <fullName evidence="4">Sugar transporter</fullName>
    </recommendedName>
</protein>